<dbReference type="Proteomes" id="UP000176101">
    <property type="component" value="Unassembled WGS sequence"/>
</dbReference>
<dbReference type="InterPro" id="IPR001466">
    <property type="entry name" value="Beta-lactam-related"/>
</dbReference>
<name>A0A1E7KF00_9ACTN</name>
<evidence type="ECO:0000313" key="4">
    <source>
        <dbReference type="EMBL" id="OEV02499.1"/>
    </source>
</evidence>
<reference evidence="4 5" key="1">
    <citation type="journal article" date="2016" name="Front. Microbiol.">
        <title>Comparative Genomics Analysis of Streptomyces Species Reveals Their Adaptation to the Marine Environment and Their Diversity at the Genomic Level.</title>
        <authorList>
            <person name="Tian X."/>
            <person name="Zhang Z."/>
            <person name="Yang T."/>
            <person name="Chen M."/>
            <person name="Li J."/>
            <person name="Chen F."/>
            <person name="Yang J."/>
            <person name="Li W."/>
            <person name="Zhang B."/>
            <person name="Zhang Z."/>
            <person name="Wu J."/>
            <person name="Zhang C."/>
            <person name="Long L."/>
            <person name="Xiao J."/>
        </authorList>
    </citation>
    <scope>NUCLEOTIDE SEQUENCE [LARGE SCALE GENOMIC DNA]</scope>
    <source>
        <strain evidence="4 5">SCSIO 02100</strain>
    </source>
</reference>
<dbReference type="GO" id="GO:0016787">
    <property type="term" value="F:hydrolase activity"/>
    <property type="evidence" value="ECO:0007669"/>
    <property type="project" value="UniProtKB-KW"/>
</dbReference>
<dbReference type="InterPro" id="IPR050789">
    <property type="entry name" value="Diverse_Enzym_Activities"/>
</dbReference>
<dbReference type="Pfam" id="PF00144">
    <property type="entry name" value="Beta-lactamase"/>
    <property type="match status" value="1"/>
</dbReference>
<dbReference type="InterPro" id="IPR012338">
    <property type="entry name" value="Beta-lactam/transpept-like"/>
</dbReference>
<feature type="domain" description="Beta-lactamase-related" evidence="3">
    <location>
        <begin position="82"/>
        <end position="378"/>
    </location>
</feature>
<dbReference type="Gene3D" id="3.40.710.10">
    <property type="entry name" value="DD-peptidase/beta-lactamase superfamily"/>
    <property type="match status" value="1"/>
</dbReference>
<sequence length="389" mass="41686">MPAMAYTRLRRAHTADRAGLRAPELAALASDIDALPGAWCSGAVVLAGRGPYVALEHAAGWAVRYAGWDPEASRGLELPPARWVPARTDTVFDLASLTKLFTALLVLQQVERGTVSMDREIARYARTSGPPSASRSVPEHGLTLRHLLTHTSGLRPELPLYDYGPKARAERLWAEEPLDPPGSGYRYSDLNLLLAQSVLERVTGATLDVLVRESITGPLGMKDTAYRPPRGWRARIAATEDQRRPWAKLDRGMLHGRVHDENAHAMNGVAGHAGLFSTAADLAVLCRTLLSGGAYGPARVLAPSSVAQLLAPPGLGFGVNQPWFMGELAGPLSEGRAAGHTGFTGTSLVLDPVTDTFLVLLANTVHPVRRPGDSRPRAAAGTRLARAIR</sequence>
<accession>A0A1E7KF00</accession>
<dbReference type="PANTHER" id="PTHR43283">
    <property type="entry name" value="BETA-LACTAMASE-RELATED"/>
    <property type="match status" value="1"/>
</dbReference>
<organism evidence="4 5">
    <name type="scientific">Streptomyces oceani</name>
    <dbReference type="NCBI Taxonomy" id="1075402"/>
    <lineage>
        <taxon>Bacteria</taxon>
        <taxon>Bacillati</taxon>
        <taxon>Actinomycetota</taxon>
        <taxon>Actinomycetes</taxon>
        <taxon>Kitasatosporales</taxon>
        <taxon>Streptomycetaceae</taxon>
        <taxon>Streptomyces</taxon>
    </lineage>
</organism>
<proteinExistence type="predicted"/>
<dbReference type="STRING" id="1075402.AN216_16070"/>
<dbReference type="PANTHER" id="PTHR43283:SF11">
    <property type="entry name" value="BETA-LACTAMASE-RELATED DOMAIN-CONTAINING PROTEIN"/>
    <property type="match status" value="1"/>
</dbReference>
<dbReference type="PATRIC" id="fig|1075402.3.peg.2147"/>
<gene>
    <name evidence="4" type="ORF">AN216_16070</name>
</gene>
<keyword evidence="1" id="KW-0378">Hydrolase</keyword>
<dbReference type="AlphaFoldDB" id="A0A1E7KF00"/>
<evidence type="ECO:0000313" key="5">
    <source>
        <dbReference type="Proteomes" id="UP000176101"/>
    </source>
</evidence>
<evidence type="ECO:0000256" key="1">
    <source>
        <dbReference type="ARBA" id="ARBA00022801"/>
    </source>
</evidence>
<dbReference type="EMBL" id="LJGU01000129">
    <property type="protein sequence ID" value="OEV02499.1"/>
    <property type="molecule type" value="Genomic_DNA"/>
</dbReference>
<feature type="region of interest" description="Disordered" evidence="2">
    <location>
        <begin position="370"/>
        <end position="389"/>
    </location>
</feature>
<keyword evidence="5" id="KW-1185">Reference proteome</keyword>
<evidence type="ECO:0000256" key="2">
    <source>
        <dbReference type="SAM" id="MobiDB-lite"/>
    </source>
</evidence>
<comment type="caution">
    <text evidence="4">The sequence shown here is derived from an EMBL/GenBank/DDBJ whole genome shotgun (WGS) entry which is preliminary data.</text>
</comment>
<dbReference type="OrthoDB" id="9809635at2"/>
<evidence type="ECO:0000259" key="3">
    <source>
        <dbReference type="Pfam" id="PF00144"/>
    </source>
</evidence>
<dbReference type="SUPFAM" id="SSF56601">
    <property type="entry name" value="beta-lactamase/transpeptidase-like"/>
    <property type="match status" value="1"/>
</dbReference>
<protein>
    <submittedName>
        <fullName evidence="4">Esterase</fullName>
    </submittedName>
</protein>